<dbReference type="AlphaFoldDB" id="A0A0H5RW06"/>
<feature type="non-terminal residue" evidence="2">
    <location>
        <position position="1"/>
    </location>
</feature>
<name>A0A0H5RW06_9EUKA</name>
<evidence type="ECO:0000313" key="2">
    <source>
        <dbReference type="EMBL" id="CRZ12939.1"/>
    </source>
</evidence>
<accession>A0A0H5RW06</accession>
<sequence>LKAAATAAADEADTDKRQALVDAEAEAEGAEDASTYPDLDDWEKRHDYAYHLLPSLWRALEKHFEGKSAADVIHAENLLMSLTLSDKDDPEEFPDARMFLTVAQK</sequence>
<proteinExistence type="predicted"/>
<feature type="region of interest" description="Disordered" evidence="1">
    <location>
        <begin position="1"/>
        <end position="38"/>
    </location>
</feature>
<dbReference type="EMBL" id="HACM01012497">
    <property type="protein sequence ID" value="CRZ12939.1"/>
    <property type="molecule type" value="Transcribed_RNA"/>
</dbReference>
<evidence type="ECO:0000256" key="1">
    <source>
        <dbReference type="SAM" id="MobiDB-lite"/>
    </source>
</evidence>
<feature type="non-terminal residue" evidence="2">
    <location>
        <position position="105"/>
    </location>
</feature>
<organism evidence="2">
    <name type="scientific">Spongospora subterranea</name>
    <dbReference type="NCBI Taxonomy" id="70186"/>
    <lineage>
        <taxon>Eukaryota</taxon>
        <taxon>Sar</taxon>
        <taxon>Rhizaria</taxon>
        <taxon>Endomyxa</taxon>
        <taxon>Phytomyxea</taxon>
        <taxon>Plasmodiophorida</taxon>
        <taxon>Plasmodiophoridae</taxon>
        <taxon>Spongospora</taxon>
    </lineage>
</organism>
<reference evidence="2" key="1">
    <citation type="submission" date="2015-04" db="EMBL/GenBank/DDBJ databases">
        <title>The genome sequence of the plant pathogenic Rhizarian Plasmodiophora brassicae reveals insights in its biotrophic life cycle and the origin of chitin synthesis.</title>
        <authorList>
            <person name="Schwelm A."/>
            <person name="Fogelqvist J."/>
            <person name="Knaust A."/>
            <person name="Julke S."/>
            <person name="Lilja T."/>
            <person name="Dhandapani V."/>
            <person name="Bonilla-Rosso G."/>
            <person name="Karlsson M."/>
            <person name="Shevchenko A."/>
            <person name="Choi S.R."/>
            <person name="Kim H.G."/>
            <person name="Park J.Y."/>
            <person name="Lim Y.P."/>
            <person name="Ludwig-Muller J."/>
            <person name="Dixelius C."/>
        </authorList>
    </citation>
    <scope>NUCLEOTIDE SEQUENCE</scope>
    <source>
        <tissue evidence="2">Potato root galls</tissue>
    </source>
</reference>
<protein>
    <submittedName>
        <fullName evidence="2">Uncharacterized protein</fullName>
    </submittedName>
</protein>